<sequence length="72" mass="8395">MSGNFKRRLVEHCARQAERNLSSSHKVSPHLKDRSPWQQQQDGSAYWLLFCLWLSQWNMKSSVLVHIGKEAA</sequence>
<evidence type="ECO:0000313" key="3">
    <source>
        <dbReference type="Proteomes" id="UP000283210"/>
    </source>
</evidence>
<dbReference type="EMBL" id="CM012457">
    <property type="protein sequence ID" value="RVE58408.1"/>
    <property type="molecule type" value="Genomic_DNA"/>
</dbReference>
<dbReference type="AlphaFoldDB" id="A0A3S2MFP5"/>
<evidence type="ECO:0000256" key="1">
    <source>
        <dbReference type="SAM" id="MobiDB-lite"/>
    </source>
</evidence>
<protein>
    <submittedName>
        <fullName evidence="2">Uncharacterized protein</fullName>
    </submittedName>
</protein>
<gene>
    <name evidence="2" type="ORF">OJAV_G00208830</name>
</gene>
<evidence type="ECO:0000313" key="2">
    <source>
        <dbReference type="EMBL" id="RVE58408.1"/>
    </source>
</evidence>
<accession>A0A3S2MFP5</accession>
<feature type="region of interest" description="Disordered" evidence="1">
    <location>
        <begin position="17"/>
        <end position="39"/>
    </location>
</feature>
<organism evidence="2 3">
    <name type="scientific">Oryzias javanicus</name>
    <name type="common">Javanese ricefish</name>
    <name type="synonym">Aplocheilus javanicus</name>
    <dbReference type="NCBI Taxonomy" id="123683"/>
    <lineage>
        <taxon>Eukaryota</taxon>
        <taxon>Metazoa</taxon>
        <taxon>Chordata</taxon>
        <taxon>Craniata</taxon>
        <taxon>Vertebrata</taxon>
        <taxon>Euteleostomi</taxon>
        <taxon>Actinopterygii</taxon>
        <taxon>Neopterygii</taxon>
        <taxon>Teleostei</taxon>
        <taxon>Neoteleostei</taxon>
        <taxon>Acanthomorphata</taxon>
        <taxon>Ovalentaria</taxon>
        <taxon>Atherinomorphae</taxon>
        <taxon>Beloniformes</taxon>
        <taxon>Adrianichthyidae</taxon>
        <taxon>Oryziinae</taxon>
        <taxon>Oryzias</taxon>
    </lineage>
</organism>
<keyword evidence="3" id="KW-1185">Reference proteome</keyword>
<reference evidence="2 3" key="1">
    <citation type="submission" date="2018-11" db="EMBL/GenBank/DDBJ databases">
        <authorList>
            <person name="Lopez-Roques C."/>
            <person name="Donnadieu C."/>
            <person name="Bouchez O."/>
            <person name="Klopp C."/>
            <person name="Cabau C."/>
            <person name="Zahm M."/>
        </authorList>
    </citation>
    <scope>NUCLEOTIDE SEQUENCE [LARGE SCALE GENOMIC DNA]</scope>
    <source>
        <strain evidence="2">RS831</strain>
        <tissue evidence="2">Whole body</tissue>
    </source>
</reference>
<name>A0A3S2MFP5_ORYJA</name>
<reference evidence="2 3" key="2">
    <citation type="submission" date="2019-01" db="EMBL/GenBank/DDBJ databases">
        <title>A chromosome length genome reference of the Java medaka (oryzias javanicus).</title>
        <authorList>
            <person name="Herpin A."/>
            <person name="Takehana Y."/>
            <person name="Naruse K."/>
            <person name="Ansai S."/>
            <person name="Kawaguchi M."/>
        </authorList>
    </citation>
    <scope>NUCLEOTIDE SEQUENCE [LARGE SCALE GENOMIC DNA]</scope>
    <source>
        <strain evidence="2">RS831</strain>
        <tissue evidence="2">Whole body</tissue>
    </source>
</reference>
<dbReference type="Proteomes" id="UP000283210">
    <property type="component" value="Chromosome 21"/>
</dbReference>
<proteinExistence type="predicted"/>